<evidence type="ECO:0000256" key="14">
    <source>
        <dbReference type="RuleBase" id="RU000461"/>
    </source>
</evidence>
<dbReference type="Gene3D" id="1.10.630.10">
    <property type="entry name" value="Cytochrome P450"/>
    <property type="match status" value="2"/>
</dbReference>
<dbReference type="PRINTS" id="PR00463">
    <property type="entry name" value="EP450I"/>
</dbReference>
<organism evidence="15 16">
    <name type="scientific">Paramuricea clavata</name>
    <name type="common">Red gorgonian</name>
    <name type="synonym">Violescent sea-whip</name>
    <dbReference type="NCBI Taxonomy" id="317549"/>
    <lineage>
        <taxon>Eukaryota</taxon>
        <taxon>Metazoa</taxon>
        <taxon>Cnidaria</taxon>
        <taxon>Anthozoa</taxon>
        <taxon>Octocorallia</taxon>
        <taxon>Malacalcyonacea</taxon>
        <taxon>Plexauridae</taxon>
        <taxon>Paramuricea</taxon>
    </lineage>
</organism>
<dbReference type="Proteomes" id="UP001152795">
    <property type="component" value="Unassembled WGS sequence"/>
</dbReference>
<evidence type="ECO:0000256" key="3">
    <source>
        <dbReference type="ARBA" id="ARBA00004406"/>
    </source>
</evidence>
<evidence type="ECO:0000256" key="7">
    <source>
        <dbReference type="ARBA" id="ARBA00022723"/>
    </source>
</evidence>
<evidence type="ECO:0000256" key="5">
    <source>
        <dbReference type="ARBA" id="ARBA00012109"/>
    </source>
</evidence>
<dbReference type="InterPro" id="IPR017972">
    <property type="entry name" value="Cyt_P450_CS"/>
</dbReference>
<evidence type="ECO:0000256" key="13">
    <source>
        <dbReference type="PIRSR" id="PIRSR602401-1"/>
    </source>
</evidence>
<dbReference type="GO" id="GO:0042446">
    <property type="term" value="P:hormone biosynthetic process"/>
    <property type="evidence" value="ECO:0007669"/>
    <property type="project" value="TreeGrafter"/>
</dbReference>
<evidence type="ECO:0000256" key="12">
    <source>
        <dbReference type="ARBA" id="ARBA00023033"/>
    </source>
</evidence>
<dbReference type="GO" id="GO:0016829">
    <property type="term" value="F:lyase activity"/>
    <property type="evidence" value="ECO:0007669"/>
    <property type="project" value="UniProtKB-KW"/>
</dbReference>
<dbReference type="GO" id="GO:0004508">
    <property type="term" value="F:steroid 17-alpha-monooxygenase activity"/>
    <property type="evidence" value="ECO:0007669"/>
    <property type="project" value="TreeGrafter"/>
</dbReference>
<evidence type="ECO:0000256" key="8">
    <source>
        <dbReference type="ARBA" id="ARBA00022824"/>
    </source>
</evidence>
<dbReference type="InterPro" id="IPR036396">
    <property type="entry name" value="Cyt_P450_sf"/>
</dbReference>
<evidence type="ECO:0000256" key="4">
    <source>
        <dbReference type="ARBA" id="ARBA00010617"/>
    </source>
</evidence>
<gene>
    <name evidence="15" type="ORF">PACLA_8A085605</name>
</gene>
<sequence>MNIVSGSLLQLLLQNPSILVLLFATTCILLVMRRVQENTGLPPGPFSWPIIGNLHLLGSAPHERLTELAKTFGDVYRLQLGSRRVIVLNSLDCVKETLVKKSSHFSSRPPLSSLQASDMDGRSVAFGPYGAIHLKNRRLAHLALHSFMLDHEQLSSLTNDCVKRLCKRLAGHNQHFDPAFDVEQSIAELNLKTMFGGQVKENDRDELCLLLKSSSEFIKNNNINNLVDFLPWLSPFLEDSVQLLKGLVQKLVNFVKKIYLEKKKSYIGHVKVRCVADALIRCYESGSNERFVALGEELDLHEDNIVALLTDLHLYKELSNVVGENCISVNDKHRLPFLEATVLEILRYSTVLPLAIPHYAEHETTVGPYRVPQDTIIFVNLWAINHDERVFKEPFKFDPSRFIDENGEVNRARFSSIPFSTGTRKCLGHLLAQLQLFLLLGELVFLLFRSQLALVNVLVTYLLNYSCSYFLVVLYTSIELNYLVVQVCHPNLGLFFDHNLLKLMFTQDNRTCYAAELTRGLCTSWTQRV</sequence>
<evidence type="ECO:0000313" key="15">
    <source>
        <dbReference type="EMBL" id="CAB3989963.1"/>
    </source>
</evidence>
<dbReference type="GO" id="GO:0020037">
    <property type="term" value="F:heme binding"/>
    <property type="evidence" value="ECO:0007669"/>
    <property type="project" value="InterPro"/>
</dbReference>
<comment type="cofactor">
    <cofactor evidence="1 13">
        <name>heme</name>
        <dbReference type="ChEBI" id="CHEBI:30413"/>
    </cofactor>
</comment>
<proteinExistence type="inferred from homology"/>
<dbReference type="PROSITE" id="PS00086">
    <property type="entry name" value="CYTOCHROME_P450"/>
    <property type="match status" value="1"/>
</dbReference>
<dbReference type="AlphaFoldDB" id="A0A6S7GFF1"/>
<evidence type="ECO:0000256" key="6">
    <source>
        <dbReference type="ARBA" id="ARBA00022617"/>
    </source>
</evidence>
<dbReference type="InterPro" id="IPR002401">
    <property type="entry name" value="Cyt_P450_E_grp-I"/>
</dbReference>
<protein>
    <recommendedName>
        <fullName evidence="5">unspecific monooxygenase</fullName>
        <ecNumber evidence="5">1.14.14.1</ecNumber>
    </recommendedName>
</protein>
<comment type="subcellular location">
    <subcellularLocation>
        <location evidence="3">Endoplasmic reticulum membrane</location>
        <topology evidence="3">Peripheral membrane protein</topology>
    </subcellularLocation>
    <subcellularLocation>
        <location evidence="2">Microsome membrane</location>
        <topology evidence="2">Peripheral membrane protein</topology>
    </subcellularLocation>
</comment>
<evidence type="ECO:0000313" key="16">
    <source>
        <dbReference type="Proteomes" id="UP001152795"/>
    </source>
</evidence>
<dbReference type="SUPFAM" id="SSF48264">
    <property type="entry name" value="Cytochrome P450"/>
    <property type="match status" value="1"/>
</dbReference>
<dbReference type="OrthoDB" id="1055148at2759"/>
<keyword evidence="11 13" id="KW-0408">Iron</keyword>
<feature type="binding site" description="axial binding residue" evidence="13">
    <location>
        <position position="426"/>
    </location>
    <ligand>
        <name>heme</name>
        <dbReference type="ChEBI" id="CHEBI:30413"/>
    </ligand>
    <ligandPart>
        <name>Fe</name>
        <dbReference type="ChEBI" id="CHEBI:18248"/>
    </ligandPart>
</feature>
<dbReference type="PANTHER" id="PTHR24289:SF21">
    <property type="entry name" value="CYTOCHROME P450 1A"/>
    <property type="match status" value="1"/>
</dbReference>
<keyword evidence="7 13" id="KW-0479">Metal-binding</keyword>
<dbReference type="GO" id="GO:0005789">
    <property type="term" value="C:endoplasmic reticulum membrane"/>
    <property type="evidence" value="ECO:0007669"/>
    <property type="project" value="UniProtKB-SubCell"/>
</dbReference>
<comment type="similarity">
    <text evidence="4 14">Belongs to the cytochrome P450 family.</text>
</comment>
<keyword evidence="9" id="KW-0492">Microsome</keyword>
<name>A0A6S7GFF1_PARCT</name>
<dbReference type="EC" id="1.14.14.1" evidence="5"/>
<keyword evidence="8" id="KW-0256">Endoplasmic reticulum</keyword>
<evidence type="ECO:0000256" key="9">
    <source>
        <dbReference type="ARBA" id="ARBA00022848"/>
    </source>
</evidence>
<keyword evidence="6 13" id="KW-0349">Heme</keyword>
<dbReference type="GO" id="GO:0005506">
    <property type="term" value="F:iron ion binding"/>
    <property type="evidence" value="ECO:0007669"/>
    <property type="project" value="InterPro"/>
</dbReference>
<dbReference type="InterPro" id="IPR001128">
    <property type="entry name" value="Cyt_P450"/>
</dbReference>
<comment type="caution">
    <text evidence="15">The sequence shown here is derived from an EMBL/GenBank/DDBJ whole genome shotgun (WGS) entry which is preliminary data.</text>
</comment>
<evidence type="ECO:0000256" key="10">
    <source>
        <dbReference type="ARBA" id="ARBA00023002"/>
    </source>
</evidence>
<evidence type="ECO:0000256" key="1">
    <source>
        <dbReference type="ARBA" id="ARBA00001971"/>
    </source>
</evidence>
<dbReference type="Pfam" id="PF00067">
    <property type="entry name" value="p450"/>
    <property type="match status" value="2"/>
</dbReference>
<keyword evidence="16" id="KW-1185">Reference proteome</keyword>
<keyword evidence="12 14" id="KW-0503">Monooxygenase</keyword>
<keyword evidence="15" id="KW-0456">Lyase</keyword>
<dbReference type="GO" id="GO:0042448">
    <property type="term" value="P:progesterone metabolic process"/>
    <property type="evidence" value="ECO:0007669"/>
    <property type="project" value="TreeGrafter"/>
</dbReference>
<accession>A0A6S7GFF1</accession>
<evidence type="ECO:0000256" key="11">
    <source>
        <dbReference type="ARBA" id="ARBA00023004"/>
    </source>
</evidence>
<dbReference type="PANTHER" id="PTHR24289">
    <property type="entry name" value="STEROID 17-ALPHA-HYDROXYLASE/17,20 LYASE"/>
    <property type="match status" value="1"/>
</dbReference>
<evidence type="ECO:0000256" key="2">
    <source>
        <dbReference type="ARBA" id="ARBA00004174"/>
    </source>
</evidence>
<dbReference type="EMBL" id="CACRXK020001576">
    <property type="protein sequence ID" value="CAB3989963.1"/>
    <property type="molecule type" value="Genomic_DNA"/>
</dbReference>
<keyword evidence="10 14" id="KW-0560">Oxidoreductase</keyword>
<reference evidence="15" key="1">
    <citation type="submission" date="2020-04" db="EMBL/GenBank/DDBJ databases">
        <authorList>
            <person name="Alioto T."/>
            <person name="Alioto T."/>
            <person name="Gomez Garrido J."/>
        </authorList>
    </citation>
    <scope>NUCLEOTIDE SEQUENCE</scope>
    <source>
        <strain evidence="15">A484AB</strain>
    </source>
</reference>